<evidence type="ECO:0000313" key="1">
    <source>
        <dbReference type="EMBL" id="KAI8008398.1"/>
    </source>
</evidence>
<comment type="caution">
    <text evidence="1">The sequence shown here is derived from an EMBL/GenBank/DDBJ whole genome shotgun (WGS) entry which is preliminary data.</text>
</comment>
<name>A0ACC0H6F2_9ERIC</name>
<accession>A0ACC0H6F2</accession>
<reference evidence="1 2" key="1">
    <citation type="journal article" date="2022" name="Plant J.">
        <title>Chromosome-level genome of Camellia lanceoleosa provides a valuable resource for understanding genome evolution and self-incompatibility.</title>
        <authorList>
            <person name="Gong W."/>
            <person name="Xiao S."/>
            <person name="Wang L."/>
            <person name="Liao Z."/>
            <person name="Chang Y."/>
            <person name="Mo W."/>
            <person name="Hu G."/>
            <person name="Li W."/>
            <person name="Zhao G."/>
            <person name="Zhu H."/>
            <person name="Hu X."/>
            <person name="Ji K."/>
            <person name="Xiang X."/>
            <person name="Song Q."/>
            <person name="Yuan D."/>
            <person name="Jin S."/>
            <person name="Zhang L."/>
        </authorList>
    </citation>
    <scope>NUCLEOTIDE SEQUENCE [LARGE SCALE GENOMIC DNA]</scope>
    <source>
        <strain evidence="1">SQ_2022a</strain>
    </source>
</reference>
<evidence type="ECO:0000313" key="2">
    <source>
        <dbReference type="Proteomes" id="UP001060215"/>
    </source>
</evidence>
<keyword evidence="2" id="KW-1185">Reference proteome</keyword>
<sequence length="217" mass="24191">MTIVTTRNMRQSSSSVQESLQIFNRVILEVREVGLDEFAGTPVIGFGAALFARYGWRQGRGIGRKAGKDFSIKHCGCVRAREGLGFSSGQQGYKIIKKQNRPTGWLAIQIRVRLISKDFQVGQLCLKGEVLYVSGPTTCDVFIGHDKELIQGVEEDFLETLLPQLGGPVLVLYGEKKGNYGRLMEREDETAIVQDDDSLTLFKVSLNQIAEYYGEGY</sequence>
<gene>
    <name evidence="1" type="ORF">LOK49_LG07G00084</name>
</gene>
<organism evidence="1 2">
    <name type="scientific">Camellia lanceoleosa</name>
    <dbReference type="NCBI Taxonomy" id="1840588"/>
    <lineage>
        <taxon>Eukaryota</taxon>
        <taxon>Viridiplantae</taxon>
        <taxon>Streptophyta</taxon>
        <taxon>Embryophyta</taxon>
        <taxon>Tracheophyta</taxon>
        <taxon>Spermatophyta</taxon>
        <taxon>Magnoliopsida</taxon>
        <taxon>eudicotyledons</taxon>
        <taxon>Gunneridae</taxon>
        <taxon>Pentapetalae</taxon>
        <taxon>asterids</taxon>
        <taxon>Ericales</taxon>
        <taxon>Theaceae</taxon>
        <taxon>Camellia</taxon>
    </lineage>
</organism>
<protein>
    <submittedName>
        <fullName evidence="1">Protein MOS2</fullName>
    </submittedName>
</protein>
<dbReference type="EMBL" id="CM045764">
    <property type="protein sequence ID" value="KAI8008398.1"/>
    <property type="molecule type" value="Genomic_DNA"/>
</dbReference>
<proteinExistence type="predicted"/>
<dbReference type="Proteomes" id="UP001060215">
    <property type="component" value="Chromosome 7"/>
</dbReference>